<dbReference type="Gene3D" id="2.40.420.20">
    <property type="match status" value="1"/>
</dbReference>
<dbReference type="GO" id="GO:0022857">
    <property type="term" value="F:transmembrane transporter activity"/>
    <property type="evidence" value="ECO:0007669"/>
    <property type="project" value="InterPro"/>
</dbReference>
<keyword evidence="3" id="KW-0175">Coiled coil</keyword>
<comment type="caution">
    <text evidence="6">The sequence shown here is derived from an EMBL/GenBank/DDBJ whole genome shotgun (WGS) entry which is preliminary data.</text>
</comment>
<evidence type="ECO:0000256" key="2">
    <source>
        <dbReference type="ARBA" id="ARBA00009477"/>
    </source>
</evidence>
<keyword evidence="4" id="KW-1133">Transmembrane helix</keyword>
<proteinExistence type="inferred from homology"/>
<dbReference type="Pfam" id="PF25967">
    <property type="entry name" value="RND-MFP_C"/>
    <property type="match status" value="1"/>
</dbReference>
<dbReference type="NCBIfam" id="TIGR01730">
    <property type="entry name" value="RND_mfp"/>
    <property type="match status" value="1"/>
</dbReference>
<protein>
    <submittedName>
        <fullName evidence="6">HlyD family secretion protein</fullName>
    </submittedName>
</protein>
<feature type="transmembrane region" description="Helical" evidence="4">
    <location>
        <begin position="15"/>
        <end position="33"/>
    </location>
</feature>
<keyword evidence="4" id="KW-0472">Membrane</keyword>
<dbReference type="RefSeq" id="WP_115816253.1">
    <property type="nucleotide sequence ID" value="NZ_QRDV01000001.1"/>
</dbReference>
<dbReference type="InterPro" id="IPR050465">
    <property type="entry name" value="UPF0194_transport"/>
</dbReference>
<gene>
    <name evidence="6" type="ORF">DFQ10_1011014</name>
</gene>
<keyword evidence="4" id="KW-0812">Transmembrane</keyword>
<dbReference type="Gene3D" id="2.40.50.100">
    <property type="match status" value="1"/>
</dbReference>
<dbReference type="SUPFAM" id="SSF111369">
    <property type="entry name" value="HlyD-like secretion proteins"/>
    <property type="match status" value="1"/>
</dbReference>
<organism evidence="6 7">
    <name type="scientific">Winogradskyella eximia</name>
    <dbReference type="NCBI Taxonomy" id="262006"/>
    <lineage>
        <taxon>Bacteria</taxon>
        <taxon>Pseudomonadati</taxon>
        <taxon>Bacteroidota</taxon>
        <taxon>Flavobacteriia</taxon>
        <taxon>Flavobacteriales</taxon>
        <taxon>Flavobacteriaceae</taxon>
        <taxon>Winogradskyella</taxon>
    </lineage>
</organism>
<dbReference type="Gene3D" id="1.10.287.470">
    <property type="entry name" value="Helix hairpin bin"/>
    <property type="match status" value="1"/>
</dbReference>
<dbReference type="GO" id="GO:0016020">
    <property type="term" value="C:membrane"/>
    <property type="evidence" value="ECO:0007669"/>
    <property type="project" value="InterPro"/>
</dbReference>
<evidence type="ECO:0000259" key="5">
    <source>
        <dbReference type="Pfam" id="PF25967"/>
    </source>
</evidence>
<dbReference type="PANTHER" id="PTHR32347:SF23">
    <property type="entry name" value="BLL5650 PROTEIN"/>
    <property type="match status" value="1"/>
</dbReference>
<dbReference type="Proteomes" id="UP000256980">
    <property type="component" value="Unassembled WGS sequence"/>
</dbReference>
<comment type="similarity">
    <text evidence="2">Belongs to the membrane fusion protein (MFP) (TC 8.A.1) family.</text>
</comment>
<dbReference type="InterPro" id="IPR058627">
    <property type="entry name" value="MdtA-like_C"/>
</dbReference>
<evidence type="ECO:0000256" key="4">
    <source>
        <dbReference type="SAM" id="Phobius"/>
    </source>
</evidence>
<dbReference type="OrthoDB" id="1957187at2"/>
<evidence type="ECO:0000256" key="3">
    <source>
        <dbReference type="ARBA" id="ARBA00023054"/>
    </source>
</evidence>
<dbReference type="PANTHER" id="PTHR32347">
    <property type="entry name" value="EFFLUX SYSTEM COMPONENT YKNX-RELATED"/>
    <property type="match status" value="1"/>
</dbReference>
<evidence type="ECO:0000313" key="7">
    <source>
        <dbReference type="Proteomes" id="UP000256980"/>
    </source>
</evidence>
<reference evidence="6 7" key="1">
    <citation type="submission" date="2018-07" db="EMBL/GenBank/DDBJ databases">
        <title>Genomic Encyclopedia of Type Strains, Phase III (KMG-III): the genomes of soil and plant-associated and newly described type strains.</title>
        <authorList>
            <person name="Whitman W."/>
        </authorList>
    </citation>
    <scope>NUCLEOTIDE SEQUENCE [LARGE SCALE GENOMIC DNA]</scope>
    <source>
        <strain evidence="6 7">CECT 7946</strain>
    </source>
</reference>
<feature type="domain" description="Multidrug resistance protein MdtA-like C-terminal permuted SH3" evidence="5">
    <location>
        <begin position="345"/>
        <end position="404"/>
    </location>
</feature>
<dbReference type="Gene3D" id="2.40.30.170">
    <property type="match status" value="1"/>
</dbReference>
<evidence type="ECO:0000313" key="6">
    <source>
        <dbReference type="EMBL" id="RED47230.1"/>
    </source>
</evidence>
<comment type="subcellular location">
    <subcellularLocation>
        <location evidence="1">Cell envelope</location>
    </subcellularLocation>
</comment>
<sequence>MDVPIQKKKFSNQKLGLALGILAIVALIVYVIFQTSGGSKLNVEKERISINTVSKGVFQENIPVNGIVLPITTIYLDALEGGRVEEKFVEDGAMLKKGEPILRLSNTDLELSLVNQETSVYNLLTQMQISQNAARQNTINRQNQFTDVENNLIEAERVYNLNKRLYEKGAIGRMDYESSQNNYEYQKERMKLAKQVLTEDTISSKLEVSQAKNSYARTQSALELMRKKVGDLVVRAPIDGQLTSLDAEIGQSINKGTRLGQVDVTSGYKVRVDIDEHYISRIYNGQIGTFTLNNKTYTLVIKKVFTQVTNGRFQVDMKFEGDVPEGIRRGQNLQIRVALSAEKEALLVSKGGFFQKTGGNWVFKVSEDGNTAYKVNIRLGSQNTEYYEVLEGLNPGDKVVISSYDSFGDTEELILK</sequence>
<name>A0A3D9HCQ3_9FLAO</name>
<evidence type="ECO:0000256" key="1">
    <source>
        <dbReference type="ARBA" id="ARBA00004196"/>
    </source>
</evidence>
<dbReference type="GO" id="GO:0030313">
    <property type="term" value="C:cell envelope"/>
    <property type="evidence" value="ECO:0007669"/>
    <property type="project" value="UniProtKB-SubCell"/>
</dbReference>
<dbReference type="AlphaFoldDB" id="A0A3D9HCQ3"/>
<accession>A0A3D9HCQ3</accession>
<dbReference type="InterPro" id="IPR006143">
    <property type="entry name" value="RND_pump_MFP"/>
</dbReference>
<keyword evidence="7" id="KW-1185">Reference proteome</keyword>
<dbReference type="EMBL" id="QRDV01000001">
    <property type="protein sequence ID" value="RED47230.1"/>
    <property type="molecule type" value="Genomic_DNA"/>
</dbReference>